<dbReference type="HAMAP" id="MF_00122">
    <property type="entry name" value="GatC"/>
    <property type="match status" value="1"/>
</dbReference>
<keyword evidence="1" id="KW-0067">ATP-binding</keyword>
<comment type="catalytic activity">
    <reaction evidence="1">
        <text>L-aspartyl-tRNA(Asn) + L-glutamine + ATP + H2O = L-asparaginyl-tRNA(Asn) + L-glutamate + ADP + phosphate + 2 H(+)</text>
        <dbReference type="Rhea" id="RHEA:14513"/>
        <dbReference type="Rhea" id="RHEA-COMP:9674"/>
        <dbReference type="Rhea" id="RHEA-COMP:9677"/>
        <dbReference type="ChEBI" id="CHEBI:15377"/>
        <dbReference type="ChEBI" id="CHEBI:15378"/>
        <dbReference type="ChEBI" id="CHEBI:29985"/>
        <dbReference type="ChEBI" id="CHEBI:30616"/>
        <dbReference type="ChEBI" id="CHEBI:43474"/>
        <dbReference type="ChEBI" id="CHEBI:58359"/>
        <dbReference type="ChEBI" id="CHEBI:78515"/>
        <dbReference type="ChEBI" id="CHEBI:78516"/>
        <dbReference type="ChEBI" id="CHEBI:456216"/>
    </reaction>
</comment>
<name>A0A2H0KEW3_9BACT</name>
<protein>
    <recommendedName>
        <fullName evidence="1">Aspartyl/glutamyl-tRNA(Asn/Gln) amidotransferase subunit C</fullName>
        <shortName evidence="1">Asp/Glu-ADT subunit C</shortName>
        <ecNumber evidence="1">6.3.5.-</ecNumber>
    </recommendedName>
</protein>
<dbReference type="SUPFAM" id="SSF141000">
    <property type="entry name" value="Glu-tRNAGln amidotransferase C subunit"/>
    <property type="match status" value="1"/>
</dbReference>
<dbReference type="GO" id="GO:0005524">
    <property type="term" value="F:ATP binding"/>
    <property type="evidence" value="ECO:0007669"/>
    <property type="project" value="UniProtKB-KW"/>
</dbReference>
<dbReference type="InterPro" id="IPR003837">
    <property type="entry name" value="GatC"/>
</dbReference>
<dbReference type="NCBIfam" id="TIGR00135">
    <property type="entry name" value="gatC"/>
    <property type="match status" value="1"/>
</dbReference>
<proteinExistence type="inferred from homology"/>
<reference evidence="2 3" key="1">
    <citation type="submission" date="2017-09" db="EMBL/GenBank/DDBJ databases">
        <title>Depth-based differentiation of microbial function through sediment-hosted aquifers and enrichment of novel symbionts in the deep terrestrial subsurface.</title>
        <authorList>
            <person name="Probst A.J."/>
            <person name="Ladd B."/>
            <person name="Jarett J.K."/>
            <person name="Geller-Mcgrath D.E."/>
            <person name="Sieber C.M."/>
            <person name="Emerson J.B."/>
            <person name="Anantharaman K."/>
            <person name="Thomas B.C."/>
            <person name="Malmstrom R."/>
            <person name="Stieglmeier M."/>
            <person name="Klingl A."/>
            <person name="Woyke T."/>
            <person name="Ryan C.M."/>
            <person name="Banfield J.F."/>
        </authorList>
    </citation>
    <scope>NUCLEOTIDE SEQUENCE [LARGE SCALE GENOMIC DNA]</scope>
    <source>
        <strain evidence="2">CG11_big_fil_rev_8_21_14_0_20_46_11</strain>
    </source>
</reference>
<dbReference type="GO" id="GO:0050567">
    <property type="term" value="F:glutaminyl-tRNA synthase (glutamine-hydrolyzing) activity"/>
    <property type="evidence" value="ECO:0007669"/>
    <property type="project" value="UniProtKB-UniRule"/>
</dbReference>
<dbReference type="EMBL" id="PCVG01000018">
    <property type="protein sequence ID" value="PIQ68934.1"/>
    <property type="molecule type" value="Genomic_DNA"/>
</dbReference>
<dbReference type="Proteomes" id="UP000229342">
    <property type="component" value="Unassembled WGS sequence"/>
</dbReference>
<keyword evidence="1" id="KW-0436">Ligase</keyword>
<keyword evidence="2" id="KW-0808">Transferase</keyword>
<dbReference type="Pfam" id="PF02686">
    <property type="entry name" value="GatC"/>
    <property type="match status" value="1"/>
</dbReference>
<keyword evidence="1" id="KW-0648">Protein biosynthesis</keyword>
<comment type="caution">
    <text evidence="2">The sequence shown here is derived from an EMBL/GenBank/DDBJ whole genome shotgun (WGS) entry which is preliminary data.</text>
</comment>
<gene>
    <name evidence="1" type="primary">gatC</name>
    <name evidence="2" type="ORF">COV91_01555</name>
</gene>
<dbReference type="GO" id="GO:0050566">
    <property type="term" value="F:asparaginyl-tRNA synthase (glutamine-hydrolyzing) activity"/>
    <property type="evidence" value="ECO:0007669"/>
    <property type="project" value="RHEA"/>
</dbReference>
<accession>A0A2H0KEW3</accession>
<comment type="subunit">
    <text evidence="1">Heterotrimer of A, B and C subunits.</text>
</comment>
<organism evidence="2 3">
    <name type="scientific">Candidatus Taylorbacteria bacterium CG11_big_fil_rev_8_21_14_0_20_46_11</name>
    <dbReference type="NCBI Taxonomy" id="1975025"/>
    <lineage>
        <taxon>Bacteria</taxon>
        <taxon>Candidatus Tayloriibacteriota</taxon>
    </lineage>
</organism>
<comment type="catalytic activity">
    <reaction evidence="1">
        <text>L-glutamyl-tRNA(Gln) + L-glutamine + ATP + H2O = L-glutaminyl-tRNA(Gln) + L-glutamate + ADP + phosphate + H(+)</text>
        <dbReference type="Rhea" id="RHEA:17521"/>
        <dbReference type="Rhea" id="RHEA-COMP:9681"/>
        <dbReference type="Rhea" id="RHEA-COMP:9684"/>
        <dbReference type="ChEBI" id="CHEBI:15377"/>
        <dbReference type="ChEBI" id="CHEBI:15378"/>
        <dbReference type="ChEBI" id="CHEBI:29985"/>
        <dbReference type="ChEBI" id="CHEBI:30616"/>
        <dbReference type="ChEBI" id="CHEBI:43474"/>
        <dbReference type="ChEBI" id="CHEBI:58359"/>
        <dbReference type="ChEBI" id="CHEBI:78520"/>
        <dbReference type="ChEBI" id="CHEBI:78521"/>
        <dbReference type="ChEBI" id="CHEBI:456216"/>
    </reaction>
</comment>
<dbReference type="GO" id="GO:0006450">
    <property type="term" value="P:regulation of translational fidelity"/>
    <property type="evidence" value="ECO:0007669"/>
    <property type="project" value="InterPro"/>
</dbReference>
<keyword evidence="1" id="KW-0547">Nucleotide-binding</keyword>
<evidence type="ECO:0000313" key="2">
    <source>
        <dbReference type="EMBL" id="PIQ68934.1"/>
    </source>
</evidence>
<dbReference type="InterPro" id="IPR036113">
    <property type="entry name" value="Asp/Glu-ADT_sf_sub_c"/>
</dbReference>
<comment type="function">
    <text evidence="1">Allows the formation of correctly charged Asn-tRNA(Asn) or Gln-tRNA(Gln) through the transamidation of misacylated Asp-tRNA(Asn) or Glu-tRNA(Gln) in organisms which lack either or both of asparaginyl-tRNA or glutaminyl-tRNA synthetases. The reaction takes place in the presence of glutamine and ATP through an activated phospho-Asp-tRNA(Asn) or phospho-Glu-tRNA(Gln).</text>
</comment>
<dbReference type="GO" id="GO:0016740">
    <property type="term" value="F:transferase activity"/>
    <property type="evidence" value="ECO:0007669"/>
    <property type="project" value="UniProtKB-KW"/>
</dbReference>
<evidence type="ECO:0000256" key="1">
    <source>
        <dbReference type="HAMAP-Rule" id="MF_00122"/>
    </source>
</evidence>
<dbReference type="AlphaFoldDB" id="A0A2H0KEW3"/>
<dbReference type="GO" id="GO:0006412">
    <property type="term" value="P:translation"/>
    <property type="evidence" value="ECO:0007669"/>
    <property type="project" value="UniProtKB-UniRule"/>
</dbReference>
<comment type="similarity">
    <text evidence="1">Belongs to the GatC family.</text>
</comment>
<dbReference type="EC" id="6.3.5.-" evidence="1"/>
<sequence length="124" mass="13636">MLNTNYRTYSHASSPPTVYKYGRIRSMAITIEEIEKLASLSRIELTEAEKGEMQGEFDAILGYVASVNKVAEGHSSDAQSSTSTLNILREDDTAHESGIHTETLLSSAPKREGQYVKVKKILGS</sequence>
<evidence type="ECO:0000313" key="3">
    <source>
        <dbReference type="Proteomes" id="UP000229342"/>
    </source>
</evidence>
<dbReference type="Gene3D" id="1.10.20.60">
    <property type="entry name" value="Glu-tRNAGln amidotransferase C subunit, N-terminal domain"/>
    <property type="match status" value="1"/>
</dbReference>